<evidence type="ECO:0000313" key="3">
    <source>
        <dbReference type="Proteomes" id="UP000514509"/>
    </source>
</evidence>
<feature type="transmembrane region" description="Helical" evidence="1">
    <location>
        <begin position="7"/>
        <end position="26"/>
    </location>
</feature>
<name>A0A7L7L6I2_9BACT</name>
<keyword evidence="3" id="KW-1185">Reference proteome</keyword>
<evidence type="ECO:0000256" key="1">
    <source>
        <dbReference type="SAM" id="Phobius"/>
    </source>
</evidence>
<proteinExistence type="predicted"/>
<feature type="transmembrane region" description="Helical" evidence="1">
    <location>
        <begin position="57"/>
        <end position="78"/>
    </location>
</feature>
<dbReference type="PANTHER" id="PTHR37309">
    <property type="entry name" value="SLR0284 PROTEIN"/>
    <property type="match status" value="1"/>
</dbReference>
<feature type="transmembrane region" description="Helical" evidence="1">
    <location>
        <begin position="90"/>
        <end position="107"/>
    </location>
</feature>
<feature type="transmembrane region" description="Helical" evidence="1">
    <location>
        <begin position="32"/>
        <end position="50"/>
    </location>
</feature>
<keyword evidence="1" id="KW-0472">Membrane</keyword>
<sequence>MNYILNLLVNAGVVMLMAYILPQVRVKSFGTALWVAFLVSILNVTVGFLLRLPLNLVTFFLLSFFVRLIVTAIIIKLVDKLLSNFEVRGFWPALVIALAIAIAGALFDRQEAEERYDTASQTIISNQTVI</sequence>
<accession>A0A7L7L6I2</accession>
<dbReference type="RefSeq" id="WP_182415627.1">
    <property type="nucleotide sequence ID" value="NZ_CP055153.1"/>
</dbReference>
<keyword evidence="1" id="KW-0812">Transmembrane</keyword>
<gene>
    <name evidence="2" type="ORF">HUW48_10510</name>
</gene>
<dbReference type="AlphaFoldDB" id="A0A7L7L6I2"/>
<keyword evidence="1" id="KW-1133">Transmembrane helix</keyword>
<dbReference type="Proteomes" id="UP000514509">
    <property type="component" value="Chromosome"/>
</dbReference>
<dbReference type="Pfam" id="PF04020">
    <property type="entry name" value="Phage_holin_4_2"/>
    <property type="match status" value="1"/>
</dbReference>
<dbReference type="EMBL" id="CP055153">
    <property type="protein sequence ID" value="QMU28442.1"/>
    <property type="molecule type" value="Genomic_DNA"/>
</dbReference>
<dbReference type="PANTHER" id="PTHR37309:SF1">
    <property type="entry name" value="SLR0284 PROTEIN"/>
    <property type="match status" value="1"/>
</dbReference>
<dbReference type="InterPro" id="IPR007165">
    <property type="entry name" value="Phage_holin_4_2"/>
</dbReference>
<dbReference type="KEGG" id="add:HUW48_10510"/>
<protein>
    <submittedName>
        <fullName evidence="2">Phage holin family protein</fullName>
    </submittedName>
</protein>
<reference evidence="2 3" key="1">
    <citation type="submission" date="2020-08" db="EMBL/GenBank/DDBJ databases">
        <title>Adhaeribacter dokdonensis sp. nov., isolated from the rhizosphere of Elymus tsukushiensis, a plant native to the Dokdo Islands, Republic of Korea.</title>
        <authorList>
            <person name="Ghim S.Y."/>
        </authorList>
    </citation>
    <scope>NUCLEOTIDE SEQUENCE [LARGE SCALE GENOMIC DNA]</scope>
    <source>
        <strain evidence="2 3">KUDC8001</strain>
    </source>
</reference>
<evidence type="ECO:0000313" key="2">
    <source>
        <dbReference type="EMBL" id="QMU28442.1"/>
    </source>
</evidence>
<organism evidence="2 3">
    <name type="scientific">Adhaeribacter radiodurans</name>
    <dbReference type="NCBI Taxonomy" id="2745197"/>
    <lineage>
        <taxon>Bacteria</taxon>
        <taxon>Pseudomonadati</taxon>
        <taxon>Bacteroidota</taxon>
        <taxon>Cytophagia</taxon>
        <taxon>Cytophagales</taxon>
        <taxon>Hymenobacteraceae</taxon>
        <taxon>Adhaeribacter</taxon>
    </lineage>
</organism>